<dbReference type="OrthoDB" id="7997695at2"/>
<feature type="compositionally biased region" description="Basic and acidic residues" evidence="1">
    <location>
        <begin position="81"/>
        <end position="99"/>
    </location>
</feature>
<feature type="chain" id="PRO_5007818341" evidence="2">
    <location>
        <begin position="23"/>
        <end position="119"/>
    </location>
</feature>
<feature type="region of interest" description="Disordered" evidence="1">
    <location>
        <begin position="38"/>
        <end position="119"/>
    </location>
</feature>
<evidence type="ECO:0000313" key="3">
    <source>
        <dbReference type="EMBL" id="BAU90517.1"/>
    </source>
</evidence>
<proteinExistence type="predicted"/>
<reference evidence="3 4" key="1">
    <citation type="journal article" date="2016" name="Genome Announc.">
        <title>Complete Genome Sequence of Methylobacterium populi P-1M, Isolated from Pink-Pigmented Household Biofilm.</title>
        <authorList>
            <person name="Morohoshi T."/>
            <person name="Ikeda T."/>
        </authorList>
    </citation>
    <scope>NUCLEOTIDE SEQUENCE [LARGE SCALE GENOMIC DNA]</scope>
    <source>
        <strain evidence="3 4">P-1M</strain>
    </source>
</reference>
<evidence type="ECO:0000256" key="2">
    <source>
        <dbReference type="SAM" id="SignalP"/>
    </source>
</evidence>
<dbReference type="Proteomes" id="UP000218288">
    <property type="component" value="Chromosome"/>
</dbReference>
<gene>
    <name evidence="3" type="ORF">MPPM_1912</name>
</gene>
<protein>
    <submittedName>
        <fullName evidence="3">Uncharacterized protein</fullName>
    </submittedName>
</protein>
<name>A0A160PC66_9HYPH</name>
<evidence type="ECO:0000256" key="1">
    <source>
        <dbReference type="SAM" id="MobiDB-lite"/>
    </source>
</evidence>
<feature type="signal peptide" evidence="2">
    <location>
        <begin position="1"/>
        <end position="22"/>
    </location>
</feature>
<dbReference type="EMBL" id="AP014809">
    <property type="protein sequence ID" value="BAU90517.1"/>
    <property type="molecule type" value="Genomic_DNA"/>
</dbReference>
<dbReference type="AlphaFoldDB" id="A0A160PC66"/>
<organism evidence="3 4">
    <name type="scientific">Methylorubrum populi</name>
    <dbReference type="NCBI Taxonomy" id="223967"/>
    <lineage>
        <taxon>Bacteria</taxon>
        <taxon>Pseudomonadati</taxon>
        <taxon>Pseudomonadota</taxon>
        <taxon>Alphaproteobacteria</taxon>
        <taxon>Hyphomicrobiales</taxon>
        <taxon>Methylobacteriaceae</taxon>
        <taxon>Methylorubrum</taxon>
    </lineage>
</organism>
<accession>A0A160PC66</accession>
<dbReference type="PROSITE" id="PS51257">
    <property type="entry name" value="PROKAR_LIPOPROTEIN"/>
    <property type="match status" value="1"/>
</dbReference>
<sequence length="119" mass="11900">MRIALSLPIALAALVAAGPALAVSCKDDIAAVERRLNSAGAEQVTGKEPPGGPTSSGSAKALDKPPAGAPSDPATKPTKAGVEEARTLLAKAKEQDKAGQETACQDTMTKVKEKAGALP</sequence>
<evidence type="ECO:0000313" key="4">
    <source>
        <dbReference type="Proteomes" id="UP000218288"/>
    </source>
</evidence>
<keyword evidence="2" id="KW-0732">Signal</keyword>
<dbReference type="RefSeq" id="WP_096484844.1">
    <property type="nucleotide sequence ID" value="NZ_AP014809.1"/>
</dbReference>
<feature type="compositionally biased region" description="Basic and acidic residues" evidence="1">
    <location>
        <begin position="109"/>
        <end position="119"/>
    </location>
</feature>